<dbReference type="Pfam" id="PF00291">
    <property type="entry name" value="PALP"/>
    <property type="match status" value="1"/>
</dbReference>
<evidence type="ECO:0000256" key="1">
    <source>
        <dbReference type="ARBA" id="ARBA00001933"/>
    </source>
</evidence>
<dbReference type="OrthoDB" id="9780546at2"/>
<sequence length="448" mass="50124">MEVKEYAKRLAAANPAVQDVIDRKETIWINDRLLPVDLIDGLCQLVVSDEDIADAEDRLARFAPYIRKCFPETEETGGLIESPLKCIPNMQQKLADRENVDIPGMLMLKMDSHLAIAGSVKARGGIYEVLKHAETLAMEAGLLTREDNYARLADDEMKKFFGQYTVQVGSTGNLGLSIGIMSAFLGFRVKVHMSADAKQWKKDMLCSKGVEVIEYEDDYSRAVEEGRRDSDRDPMSYFVDDEYSVDLFLGYAVAAHRLQEQMEQMHITIDEEHPLIVYVPAGVGGAPGGVCYGLKRLYKENVHVFFTEPVMCPSLLAGFASQRYERANVHDFGLSGITHADGLACASPSGFVTRIDNNLVSGDLTLNDDKLYDYMRMLMETEDVRIEPSSCAAFIGPVGLSRYPAAGEYCRKHGLTRERLENAVQICWATGGRLVPEEIWEEYLNTRL</sequence>
<dbReference type="HAMAP" id="MF_01030">
    <property type="entry name" value="D_Ser_dehydrat"/>
    <property type="match status" value="1"/>
</dbReference>
<feature type="modified residue" description="N6-(pyridoxal phosphate)lysine" evidence="4">
    <location>
        <position position="121"/>
    </location>
</feature>
<dbReference type="InterPro" id="IPR036052">
    <property type="entry name" value="TrpB-like_PALP_sf"/>
</dbReference>
<comment type="similarity">
    <text evidence="4">Belongs to the serine/threonine dehydratase family. DsdA subfamily.</text>
</comment>
<dbReference type="SUPFAM" id="SSF53686">
    <property type="entry name" value="Tryptophan synthase beta subunit-like PLP-dependent enzymes"/>
    <property type="match status" value="1"/>
</dbReference>
<gene>
    <name evidence="4" type="primary">dsdA</name>
    <name evidence="6" type="ORF">BHK98_02950</name>
</gene>
<dbReference type="NCBIfam" id="NF002823">
    <property type="entry name" value="PRK02991.1"/>
    <property type="match status" value="1"/>
</dbReference>
<dbReference type="InterPro" id="IPR001926">
    <property type="entry name" value="TrpB-like_PALP"/>
</dbReference>
<dbReference type="STRING" id="1261640.BHK98_02950"/>
<dbReference type="InterPro" id="IPR011780">
    <property type="entry name" value="D_Ser_am_lyase"/>
</dbReference>
<evidence type="ECO:0000256" key="2">
    <source>
        <dbReference type="ARBA" id="ARBA00022898"/>
    </source>
</evidence>
<dbReference type="NCBIfam" id="TIGR02035">
    <property type="entry name" value="D_Ser_am_lyase"/>
    <property type="match status" value="1"/>
</dbReference>
<evidence type="ECO:0000256" key="4">
    <source>
        <dbReference type="HAMAP-Rule" id="MF_01030"/>
    </source>
</evidence>
<dbReference type="AlphaFoldDB" id="A0A1Q9JG86"/>
<reference evidence="6 7" key="1">
    <citation type="journal article" date="2016" name="Appl. Environ. Microbiol.">
        <title>Function and Phylogeny of Bacterial Butyryl Coenzyme A:Acetate Transferases and Their Diversity in the Proximal Colon of Swine.</title>
        <authorList>
            <person name="Trachsel J."/>
            <person name="Bayles D.O."/>
            <person name="Looft T."/>
            <person name="Levine U.Y."/>
            <person name="Allen H.K."/>
        </authorList>
    </citation>
    <scope>NUCLEOTIDE SEQUENCE [LARGE SCALE GENOMIC DNA]</scope>
    <source>
        <strain evidence="6 7">68-3-10</strain>
    </source>
</reference>
<dbReference type="EC" id="4.3.1.18" evidence="4"/>
<dbReference type="EMBL" id="MJIE01000001">
    <property type="protein sequence ID" value="OLR55111.1"/>
    <property type="molecule type" value="Genomic_DNA"/>
</dbReference>
<evidence type="ECO:0000313" key="7">
    <source>
        <dbReference type="Proteomes" id="UP000187404"/>
    </source>
</evidence>
<evidence type="ECO:0000256" key="3">
    <source>
        <dbReference type="ARBA" id="ARBA00023239"/>
    </source>
</evidence>
<evidence type="ECO:0000259" key="5">
    <source>
        <dbReference type="Pfam" id="PF00291"/>
    </source>
</evidence>
<accession>A0A1Q9JG86</accession>
<dbReference type="GO" id="GO:0030170">
    <property type="term" value="F:pyridoxal phosphate binding"/>
    <property type="evidence" value="ECO:0007669"/>
    <property type="project" value="InterPro"/>
</dbReference>
<keyword evidence="7" id="KW-1185">Reference proteome</keyword>
<feature type="domain" description="Tryptophan synthase beta chain-like PALP" evidence="5">
    <location>
        <begin position="103"/>
        <end position="396"/>
    </location>
</feature>
<protein>
    <recommendedName>
        <fullName evidence="4">Probable D-serine dehydratase</fullName>
        <ecNumber evidence="4">4.3.1.18</ecNumber>
    </recommendedName>
    <alternativeName>
        <fullName evidence="4">D-serine deaminase</fullName>
        <shortName evidence="4">DSD</shortName>
    </alternativeName>
</protein>
<dbReference type="GO" id="GO:0036088">
    <property type="term" value="P:D-serine catabolic process"/>
    <property type="evidence" value="ECO:0007669"/>
    <property type="project" value="TreeGrafter"/>
</dbReference>
<keyword evidence="2 4" id="KW-0663">Pyridoxal phosphate</keyword>
<dbReference type="GO" id="GO:0008721">
    <property type="term" value="F:D-serine ammonia-lyase activity"/>
    <property type="evidence" value="ECO:0007669"/>
    <property type="project" value="UniProtKB-EC"/>
</dbReference>
<evidence type="ECO:0000313" key="6">
    <source>
        <dbReference type="EMBL" id="OLR55111.1"/>
    </source>
</evidence>
<organism evidence="6 7">
    <name type="scientific">Hornefia porci</name>
    <dbReference type="NCBI Taxonomy" id="2652292"/>
    <lineage>
        <taxon>Bacteria</taxon>
        <taxon>Bacillati</taxon>
        <taxon>Bacillota</taxon>
        <taxon>Clostridia</taxon>
        <taxon>Peptostreptococcales</taxon>
        <taxon>Anaerovoracaceae</taxon>
        <taxon>Hornefia</taxon>
    </lineage>
</organism>
<name>A0A1Q9JG86_9FIRM</name>
<comment type="catalytic activity">
    <reaction evidence="4">
        <text>D-serine = pyruvate + NH4(+)</text>
        <dbReference type="Rhea" id="RHEA:13977"/>
        <dbReference type="ChEBI" id="CHEBI:15361"/>
        <dbReference type="ChEBI" id="CHEBI:28938"/>
        <dbReference type="ChEBI" id="CHEBI:35247"/>
        <dbReference type="EC" id="4.3.1.18"/>
    </reaction>
</comment>
<dbReference type="Gene3D" id="3.40.50.1100">
    <property type="match status" value="2"/>
</dbReference>
<dbReference type="RefSeq" id="WP_075712112.1">
    <property type="nucleotide sequence ID" value="NZ_MJIE01000001.1"/>
</dbReference>
<dbReference type="InterPro" id="IPR050147">
    <property type="entry name" value="Ser/Thr_Dehydratase"/>
</dbReference>
<proteinExistence type="inferred from homology"/>
<dbReference type="PANTHER" id="PTHR48078">
    <property type="entry name" value="THREONINE DEHYDRATASE, MITOCHONDRIAL-RELATED"/>
    <property type="match status" value="1"/>
</dbReference>
<dbReference type="GO" id="GO:0009097">
    <property type="term" value="P:isoleucine biosynthetic process"/>
    <property type="evidence" value="ECO:0007669"/>
    <property type="project" value="TreeGrafter"/>
</dbReference>
<dbReference type="GO" id="GO:0016836">
    <property type="term" value="F:hydro-lyase activity"/>
    <property type="evidence" value="ECO:0007669"/>
    <property type="project" value="UniProtKB-UniRule"/>
</dbReference>
<dbReference type="Proteomes" id="UP000187404">
    <property type="component" value="Unassembled WGS sequence"/>
</dbReference>
<keyword evidence="3 4" id="KW-0456">Lyase</keyword>
<comment type="cofactor">
    <cofactor evidence="1 4">
        <name>pyridoxal 5'-phosphate</name>
        <dbReference type="ChEBI" id="CHEBI:597326"/>
    </cofactor>
</comment>
<dbReference type="PANTHER" id="PTHR48078:SF9">
    <property type="entry name" value="D-SERINE DEHYDRATASE"/>
    <property type="match status" value="1"/>
</dbReference>
<comment type="caution">
    <text evidence="6">The sequence shown here is derived from an EMBL/GenBank/DDBJ whole genome shotgun (WGS) entry which is preliminary data.</text>
</comment>